<dbReference type="NCBIfam" id="TIGR00350">
    <property type="entry name" value="lytR_cpsA_psr"/>
    <property type="match status" value="1"/>
</dbReference>
<dbReference type="EMBL" id="JAYERP010000001">
    <property type="protein sequence ID" value="MEA3571755.1"/>
    <property type="molecule type" value="Genomic_DNA"/>
</dbReference>
<dbReference type="InterPro" id="IPR004474">
    <property type="entry name" value="LytR_CpsA_psr"/>
</dbReference>
<feature type="domain" description="Cell envelope-related transcriptional attenuator" evidence="3">
    <location>
        <begin position="99"/>
        <end position="244"/>
    </location>
</feature>
<dbReference type="Gene3D" id="3.40.630.190">
    <property type="entry name" value="LCP protein"/>
    <property type="match status" value="1"/>
</dbReference>
<reference evidence="4 5" key="1">
    <citation type="submission" date="2023-12" db="EMBL/GenBank/DDBJ databases">
        <title>Whole genome sequencing of Paenibacillus phoenicis isolated from the Phoenix Mars Lander spacecraft assembly facility.</title>
        <authorList>
            <person name="Garcia A."/>
            <person name="Venkateswaran K."/>
        </authorList>
    </citation>
    <scope>NUCLEOTIDE SEQUENCE [LARGE SCALE GENOMIC DNA]</scope>
    <source>
        <strain evidence="4 5">3PO2SA</strain>
    </source>
</reference>
<keyword evidence="5" id="KW-1185">Reference proteome</keyword>
<dbReference type="Proteomes" id="UP001292216">
    <property type="component" value="Unassembled WGS sequence"/>
</dbReference>
<evidence type="ECO:0000259" key="3">
    <source>
        <dbReference type="Pfam" id="PF03816"/>
    </source>
</evidence>
<feature type="compositionally biased region" description="Basic and acidic residues" evidence="2">
    <location>
        <begin position="337"/>
        <end position="346"/>
    </location>
</feature>
<organism evidence="4 5">
    <name type="scientific">Paenibacillus phoenicis</name>
    <dbReference type="NCBI Taxonomy" id="554117"/>
    <lineage>
        <taxon>Bacteria</taxon>
        <taxon>Bacillati</taxon>
        <taxon>Bacillota</taxon>
        <taxon>Bacilli</taxon>
        <taxon>Bacillales</taxon>
        <taxon>Paenibacillaceae</taxon>
        <taxon>Paenibacillus</taxon>
    </lineage>
</organism>
<dbReference type="InterPro" id="IPR050922">
    <property type="entry name" value="LytR/CpsA/Psr_CW_biosynth"/>
</dbReference>
<gene>
    <name evidence="4" type="ORF">U9M73_17560</name>
</gene>
<name>A0ABU5PP84_9BACL</name>
<comment type="caution">
    <text evidence="4">The sequence shown here is derived from an EMBL/GenBank/DDBJ whole genome shotgun (WGS) entry which is preliminary data.</text>
</comment>
<accession>A0ABU5PP84</accession>
<comment type="similarity">
    <text evidence="1">Belongs to the LytR/CpsA/Psr (LCP) family.</text>
</comment>
<evidence type="ECO:0000256" key="2">
    <source>
        <dbReference type="SAM" id="MobiDB-lite"/>
    </source>
</evidence>
<dbReference type="PANTHER" id="PTHR33392:SF6">
    <property type="entry name" value="POLYISOPRENYL-TEICHOIC ACID--PEPTIDOGLYCAN TEICHOIC ACID TRANSFERASE TAGU"/>
    <property type="match status" value="1"/>
</dbReference>
<dbReference type="RefSeq" id="WP_009223366.1">
    <property type="nucleotide sequence ID" value="NZ_CBCSKM010000009.1"/>
</dbReference>
<sequence length="362" mass="40809">MIERRSRQKMKSKNKRKKIAWIVLIILLVAGAGGYLFRKPLAVMAFDLFLSGKVEETLERSYSPLEGEETRPVEPAEEKMKPFSTLLLGVDQRNNEPARSDTMIYAVVRPEDAKVLLISIPRDTYTEIVGKGDEDKINHAYAFGGEKMAKDTVENFIGYPVDYYAAVNFQGVRDIVDALGGVELPITKDIVNKQADHEKFTIKANKPLYDGTEALNFVRYREDSDFNRTKRHQVFLNAMVNRMLKLNQVTKIPELINLMGDNFKTDLPPSQIIELSKKVLLGDASPQISGFTIMGEGMRINGVYYDKANEEDVDFAKEMIDNWLNPDTEASDLILPESRDAEKADTEQNGDQGTAANTSKNE</sequence>
<dbReference type="PANTHER" id="PTHR33392">
    <property type="entry name" value="POLYISOPRENYL-TEICHOIC ACID--PEPTIDOGLYCAN TEICHOIC ACID TRANSFERASE TAGU"/>
    <property type="match status" value="1"/>
</dbReference>
<feature type="compositionally biased region" description="Polar residues" evidence="2">
    <location>
        <begin position="347"/>
        <end position="362"/>
    </location>
</feature>
<evidence type="ECO:0000313" key="5">
    <source>
        <dbReference type="Proteomes" id="UP001292216"/>
    </source>
</evidence>
<proteinExistence type="inferred from homology"/>
<evidence type="ECO:0000256" key="1">
    <source>
        <dbReference type="ARBA" id="ARBA00006068"/>
    </source>
</evidence>
<feature type="region of interest" description="Disordered" evidence="2">
    <location>
        <begin position="328"/>
        <end position="362"/>
    </location>
</feature>
<protein>
    <submittedName>
        <fullName evidence="4">LCP family protein</fullName>
    </submittedName>
</protein>
<dbReference type="Pfam" id="PF03816">
    <property type="entry name" value="LytR_cpsA_psr"/>
    <property type="match status" value="1"/>
</dbReference>
<evidence type="ECO:0000313" key="4">
    <source>
        <dbReference type="EMBL" id="MEA3571755.1"/>
    </source>
</evidence>